<dbReference type="InterPro" id="IPR036259">
    <property type="entry name" value="MFS_trans_sf"/>
</dbReference>
<accession>A0A8H4WA50</accession>
<feature type="domain" description="Major facilitator superfamily (MFS) profile" evidence="10">
    <location>
        <begin position="601"/>
        <end position="1058"/>
    </location>
</feature>
<evidence type="ECO:0000259" key="10">
    <source>
        <dbReference type="PROSITE" id="PS50850"/>
    </source>
</evidence>
<dbReference type="Proteomes" id="UP000566819">
    <property type="component" value="Unassembled WGS sequence"/>
</dbReference>
<proteinExistence type="predicted"/>
<dbReference type="EMBL" id="JAAMPI010000063">
    <property type="protein sequence ID" value="KAF4636494.1"/>
    <property type="molecule type" value="Genomic_DNA"/>
</dbReference>
<dbReference type="Pfam" id="PF07690">
    <property type="entry name" value="MFS_1"/>
    <property type="match status" value="1"/>
</dbReference>
<dbReference type="PANTHER" id="PTHR23502:SF164">
    <property type="entry name" value="MAJOR FACILITATOR SUPERFAMILY (MFS) PROFILE DOMAIN-CONTAINING PROTEIN"/>
    <property type="match status" value="1"/>
</dbReference>
<evidence type="ECO:0000313" key="12">
    <source>
        <dbReference type="Proteomes" id="UP000566819"/>
    </source>
</evidence>
<dbReference type="InterPro" id="IPR011701">
    <property type="entry name" value="MFS"/>
</dbReference>
<evidence type="ECO:0000256" key="1">
    <source>
        <dbReference type="ARBA" id="ARBA00004141"/>
    </source>
</evidence>
<keyword evidence="6" id="KW-0560">Oxidoreductase</keyword>
<dbReference type="GO" id="GO:0022857">
    <property type="term" value="F:transmembrane transporter activity"/>
    <property type="evidence" value="ECO:0007669"/>
    <property type="project" value="InterPro"/>
</dbReference>
<gene>
    <name evidence="11" type="ORF">G7Y89_g1585</name>
</gene>
<dbReference type="InterPro" id="IPR002938">
    <property type="entry name" value="FAD-bd"/>
</dbReference>
<dbReference type="GO" id="GO:0005886">
    <property type="term" value="C:plasma membrane"/>
    <property type="evidence" value="ECO:0007669"/>
    <property type="project" value="TreeGrafter"/>
</dbReference>
<feature type="region of interest" description="Disordered" evidence="8">
    <location>
        <begin position="232"/>
        <end position="257"/>
    </location>
</feature>
<evidence type="ECO:0000256" key="8">
    <source>
        <dbReference type="SAM" id="MobiDB-lite"/>
    </source>
</evidence>
<keyword evidence="2" id="KW-0285">Flavoprotein</keyword>
<feature type="transmembrane region" description="Helical" evidence="9">
    <location>
        <begin position="654"/>
        <end position="674"/>
    </location>
</feature>
<dbReference type="Gene3D" id="1.20.1250.20">
    <property type="entry name" value="MFS general substrate transporter like domains"/>
    <property type="match status" value="1"/>
</dbReference>
<dbReference type="InterPro" id="IPR020846">
    <property type="entry name" value="MFS_dom"/>
</dbReference>
<feature type="transmembrane region" description="Helical" evidence="9">
    <location>
        <begin position="1035"/>
        <end position="1054"/>
    </location>
</feature>
<feature type="transmembrane region" description="Helical" evidence="9">
    <location>
        <begin position="1003"/>
        <end position="1023"/>
    </location>
</feature>
<evidence type="ECO:0000256" key="9">
    <source>
        <dbReference type="SAM" id="Phobius"/>
    </source>
</evidence>
<reference evidence="11 12" key="1">
    <citation type="submission" date="2020-03" db="EMBL/GenBank/DDBJ databases">
        <title>Draft Genome Sequence of Cudoniella acicularis.</title>
        <authorList>
            <person name="Buettner E."/>
            <person name="Kellner H."/>
        </authorList>
    </citation>
    <scope>NUCLEOTIDE SEQUENCE [LARGE SCALE GENOMIC DNA]</scope>
    <source>
        <strain evidence="11 12">DSM 108380</strain>
    </source>
</reference>
<dbReference type="GO" id="GO:0016491">
    <property type="term" value="F:oxidoreductase activity"/>
    <property type="evidence" value="ECO:0007669"/>
    <property type="project" value="UniProtKB-KW"/>
</dbReference>
<comment type="caution">
    <text evidence="11">The sequence shown here is derived from an EMBL/GenBank/DDBJ whole genome shotgun (WGS) entry which is preliminary data.</text>
</comment>
<name>A0A8H4WA50_9HELO</name>
<evidence type="ECO:0000313" key="11">
    <source>
        <dbReference type="EMBL" id="KAF4636494.1"/>
    </source>
</evidence>
<dbReference type="PANTHER" id="PTHR23502">
    <property type="entry name" value="MAJOR FACILITATOR SUPERFAMILY"/>
    <property type="match status" value="1"/>
</dbReference>
<feature type="region of interest" description="Disordered" evidence="8">
    <location>
        <begin position="598"/>
        <end position="627"/>
    </location>
</feature>
<protein>
    <recommendedName>
        <fullName evidence="10">Major facilitator superfamily (MFS) profile domain-containing protein</fullName>
    </recommendedName>
</protein>
<feature type="transmembrane region" description="Helical" evidence="9">
    <location>
        <begin position="769"/>
        <end position="789"/>
    </location>
</feature>
<evidence type="ECO:0000256" key="3">
    <source>
        <dbReference type="ARBA" id="ARBA00022692"/>
    </source>
</evidence>
<dbReference type="GO" id="GO:0071949">
    <property type="term" value="F:FAD binding"/>
    <property type="evidence" value="ECO:0007669"/>
    <property type="project" value="InterPro"/>
</dbReference>
<feature type="transmembrane region" description="Helical" evidence="9">
    <location>
        <begin position="894"/>
        <end position="917"/>
    </location>
</feature>
<dbReference type="Pfam" id="PF01494">
    <property type="entry name" value="FAD_binding_3"/>
    <property type="match status" value="1"/>
</dbReference>
<keyword evidence="7 9" id="KW-0472">Membrane</keyword>
<dbReference type="InterPro" id="IPR036188">
    <property type="entry name" value="FAD/NAD-bd_sf"/>
</dbReference>
<dbReference type="SUPFAM" id="SSF103473">
    <property type="entry name" value="MFS general substrate transporter"/>
    <property type="match status" value="1"/>
</dbReference>
<feature type="transmembrane region" description="Helical" evidence="9">
    <location>
        <begin position="938"/>
        <end position="963"/>
    </location>
</feature>
<feature type="transmembrane region" description="Helical" evidence="9">
    <location>
        <begin position="681"/>
        <end position="700"/>
    </location>
</feature>
<dbReference type="OrthoDB" id="268400at2759"/>
<organism evidence="11 12">
    <name type="scientific">Cudoniella acicularis</name>
    <dbReference type="NCBI Taxonomy" id="354080"/>
    <lineage>
        <taxon>Eukaryota</taxon>
        <taxon>Fungi</taxon>
        <taxon>Dikarya</taxon>
        <taxon>Ascomycota</taxon>
        <taxon>Pezizomycotina</taxon>
        <taxon>Leotiomycetes</taxon>
        <taxon>Helotiales</taxon>
        <taxon>Tricladiaceae</taxon>
        <taxon>Cudoniella</taxon>
    </lineage>
</organism>
<evidence type="ECO:0000256" key="4">
    <source>
        <dbReference type="ARBA" id="ARBA00022827"/>
    </source>
</evidence>
<keyword evidence="3 9" id="KW-0812">Transmembrane</keyword>
<evidence type="ECO:0000256" key="2">
    <source>
        <dbReference type="ARBA" id="ARBA00022630"/>
    </source>
</evidence>
<sequence>MPGGWYALTVGEIVAEVPDVTPADRVLQQVYFAITVLHELTHSLWQRAKPKWREPYFENHAVSELTKFDCVELATYGDDPVHNKKPSMWDVGDYFPIPIRYFETIQKPAFWALVVRKYGIESLKMGNYKLNTDFKKVFISPSPYPTTHGGPIPMTRRDSFESNCENTRRDYARRVKDELDAQRISRGRVDAEHERILKAVEARKSRKGETSSLRKAPEGYRSRNHFYYFRKTRGTTRRTHRSKSSVRKPRLQHRRQHRDMSRVLEAVASKRLAIFFWLIKIYWVLILHRARPPTGPHPRNNPQNQSRLGQAPSPETLKIFDQATQYGIECFETMDYPDDISDFDQELFLKYVYRGWPEVKNFLPPEVFERRGPPGILRRLKSGWSPTPPEKKMPSGRIYKKVLYYEETKLRREEEVLLEREAIIATTSIEASLSFVTMSSHSGEKPTATKVDVDDYTTLEKIKTVIEGTTQLYEDGRLNFIPMPTGDPKDPLNLPQWRKILILFSLCFFGAVSLSTQQIAGSLLPVFVLVYAGLDPHILTNPGGVSGGIPSGLPAFPSGTSIGSGLPTNLPPSSTPSGFPLPTGTSISSGFPAGSTPTGIPSGVSTTGSASGGIPVGIPSAGSTSGESSNPLDALAALLALNPNAPTLGEVNRLASFPVLIIGLSNYVLVPLSIAIGRRPVICLCGLLAWTCTLWAGLSQSLESHLAARCIQALGAGAVESLIPLIAQDISFIHQRNRAIGVIWASQGVITLALGIGSSYIVANLSWRWLYFILAILTAASWLMLVAFVPETRWQRTSEEMRGFSENLRPGERRTPIDPDRYGPRTLETELTFFTGIRAKDALLSFVEIVESIIFPGVAWIVLLNAVFIGVSLASSQTMTTVLLAPPYSWSFKYIGYSVVAIVIATVFVYLVGSWGADKVSNWITKRKGGVREPEVHLWSLIFPLFCGIFGCILFGVGGTYVYKVHWMAILSGAAFLNFAFLTINIIGSVYCIESYPKWAGPVLVNVAGFRNIIGFAFTYGVTDWVQARGYMGCFGIYAGAIGLLCLPMPFIWIHGKKLRRGSGVLTRKTTHSLQQYLIKCEHAFTSLSVPEFEDALNQNQSGPFPHTSDALMHVPWGITQALALARSTAAHSVLEASSTITKLGAGIQVTPNFTRILSQLGLQDALSAVGVQPQYLRQPHGKSVQVQILSIATDESVYRALVPAAAVDIPEFESLELQKYATTWLGPERRIVAYYVCSGAFYNVAVLVPDEPGEKSWKKLGDMQQLRKQFEAWDPRIQQLLAMIDESYVWKLRDRPSLKKWVHDEGNLVLLGDSAHPMLPYIAQGAASAVEDAVALATCLEFVVEGKRDLRSVLKVYEALRVPRTVRPTSLFIAP</sequence>
<evidence type="ECO:0000256" key="7">
    <source>
        <dbReference type="ARBA" id="ARBA00023136"/>
    </source>
</evidence>
<feature type="transmembrane region" description="Helical" evidence="9">
    <location>
        <begin position="739"/>
        <end position="763"/>
    </location>
</feature>
<feature type="transmembrane region" description="Helical" evidence="9">
    <location>
        <begin position="969"/>
        <end position="991"/>
    </location>
</feature>
<dbReference type="Gene3D" id="3.50.50.60">
    <property type="entry name" value="FAD/NAD(P)-binding domain"/>
    <property type="match status" value="2"/>
</dbReference>
<comment type="subcellular location">
    <subcellularLocation>
        <location evidence="1">Membrane</location>
        <topology evidence="1">Multi-pass membrane protein</topology>
    </subcellularLocation>
</comment>
<feature type="transmembrane region" description="Helical" evidence="9">
    <location>
        <begin position="853"/>
        <end position="874"/>
    </location>
</feature>
<dbReference type="PROSITE" id="PS50850">
    <property type="entry name" value="MFS"/>
    <property type="match status" value="1"/>
</dbReference>
<keyword evidence="12" id="KW-1185">Reference proteome</keyword>
<evidence type="ECO:0000256" key="6">
    <source>
        <dbReference type="ARBA" id="ARBA00023002"/>
    </source>
</evidence>
<dbReference type="SUPFAM" id="SSF51905">
    <property type="entry name" value="FAD/NAD(P)-binding domain"/>
    <property type="match status" value="1"/>
</dbReference>
<keyword evidence="5 9" id="KW-1133">Transmembrane helix</keyword>
<keyword evidence="4" id="KW-0274">FAD</keyword>
<evidence type="ECO:0000256" key="5">
    <source>
        <dbReference type="ARBA" id="ARBA00022989"/>
    </source>
</evidence>